<feature type="chain" id="PRO_5040977278" description="Tail specific protease domain-containing protein" evidence="1">
    <location>
        <begin position="27"/>
        <end position="450"/>
    </location>
</feature>
<evidence type="ECO:0000256" key="1">
    <source>
        <dbReference type="SAM" id="SignalP"/>
    </source>
</evidence>
<feature type="domain" description="Tail specific protease" evidence="2">
    <location>
        <begin position="214"/>
        <end position="438"/>
    </location>
</feature>
<dbReference type="Proteomes" id="UP001152467">
    <property type="component" value="Unassembled WGS sequence"/>
</dbReference>
<dbReference type="AlphaFoldDB" id="A0A9W4VM15"/>
<evidence type="ECO:0000313" key="3">
    <source>
        <dbReference type="EMBL" id="CAH9049405.1"/>
    </source>
</evidence>
<organism evidence="3 4">
    <name type="scientific">Pseudoalteromonas holothuriae</name>
    <dbReference type="NCBI Taxonomy" id="2963714"/>
    <lineage>
        <taxon>Bacteria</taxon>
        <taxon>Pseudomonadati</taxon>
        <taxon>Pseudomonadota</taxon>
        <taxon>Gammaproteobacteria</taxon>
        <taxon>Alteromonadales</taxon>
        <taxon>Pseudoalteromonadaceae</taxon>
        <taxon>Pseudoalteromonas</taxon>
    </lineage>
</organism>
<keyword evidence="4" id="KW-1185">Reference proteome</keyword>
<dbReference type="GO" id="GO:0006508">
    <property type="term" value="P:proteolysis"/>
    <property type="evidence" value="ECO:0007669"/>
    <property type="project" value="InterPro"/>
</dbReference>
<accession>A0A9W4VM15</accession>
<dbReference type="Pfam" id="PF03572">
    <property type="entry name" value="Peptidase_S41"/>
    <property type="match status" value="1"/>
</dbReference>
<proteinExistence type="predicted"/>
<feature type="signal peptide" evidence="1">
    <location>
        <begin position="1"/>
        <end position="26"/>
    </location>
</feature>
<dbReference type="RefSeq" id="WP_261625522.1">
    <property type="nucleotide sequence ID" value="NZ_CAMAPC010000001.1"/>
</dbReference>
<dbReference type="GO" id="GO:0008236">
    <property type="term" value="F:serine-type peptidase activity"/>
    <property type="evidence" value="ECO:0007669"/>
    <property type="project" value="InterPro"/>
</dbReference>
<name>A0A9W4VM15_9GAMM</name>
<dbReference type="EMBL" id="CAMAPC010000001">
    <property type="protein sequence ID" value="CAH9049405.1"/>
    <property type="molecule type" value="Genomic_DNA"/>
</dbReference>
<comment type="caution">
    <text evidence="3">The sequence shown here is derived from an EMBL/GenBank/DDBJ whole genome shotgun (WGS) entry which is preliminary data.</text>
</comment>
<dbReference type="SMART" id="SM00245">
    <property type="entry name" value="TSPc"/>
    <property type="match status" value="1"/>
</dbReference>
<protein>
    <recommendedName>
        <fullName evidence="2">Tail specific protease domain-containing protein</fullName>
    </recommendedName>
</protein>
<dbReference type="InterPro" id="IPR005151">
    <property type="entry name" value="Tail-specific_protease"/>
</dbReference>
<dbReference type="InterPro" id="IPR029045">
    <property type="entry name" value="ClpP/crotonase-like_dom_sf"/>
</dbReference>
<gene>
    <name evidence="3" type="ORF">PSECIP111854_00038</name>
</gene>
<dbReference type="Gene3D" id="3.90.226.10">
    <property type="entry name" value="2-enoyl-CoA Hydratase, Chain A, domain 1"/>
    <property type="match status" value="1"/>
</dbReference>
<reference evidence="3" key="1">
    <citation type="submission" date="2022-07" db="EMBL/GenBank/DDBJ databases">
        <authorList>
            <person name="Criscuolo A."/>
        </authorList>
    </citation>
    <scope>NUCLEOTIDE SEQUENCE</scope>
    <source>
        <strain evidence="3">CIP111854</strain>
    </source>
</reference>
<sequence length="450" mass="50932">MQLISNTYAQLFMLCLCMFGPIETLATEPLVQPLQHTLTVKQAQADIDQWFNWLHQTHPDLSHSVKDIDGFYSKVSRIKNSIEEPVTAIALWQKMAPLNSILADGHIKVGHGSSSQWREWIKQGVVLFPLEINVTEDGMYVARDLGEQDSQYKGAKIKSINGQNAAAILKKLLKNTHGDTLAFRRRVLQNQFHRLFYMTFGPEPSFNIELAHNNQTHRITLDAKAAISTSLAEKSFSDAFNITYRDNTALLQVNTFSWHDFKQYLAYMDDVFSEIKTKNIDHLIIDIRYNGGGNDDMWMAGILKYIANKPYRHFSHYRSKILLKYRDPGQIVGNIERGEKTNLIQPEKNLANFYHGKTSVLIGTGTYSSSIVFANTVQDYNFAQLIGTQTGGRSTQSGGIQFKHLIHSQLQMVSPRFLITRPSAELQVTPVQPDISLSAAKINNNIKALL</sequence>
<keyword evidence="1" id="KW-0732">Signal</keyword>
<evidence type="ECO:0000259" key="2">
    <source>
        <dbReference type="SMART" id="SM00245"/>
    </source>
</evidence>
<evidence type="ECO:0000313" key="4">
    <source>
        <dbReference type="Proteomes" id="UP001152467"/>
    </source>
</evidence>
<dbReference type="SUPFAM" id="SSF52096">
    <property type="entry name" value="ClpP/crotonase"/>
    <property type="match status" value="1"/>
</dbReference>